<feature type="binding site" evidence="1">
    <location>
        <position position="171"/>
    </location>
    <ligand>
        <name>K(+)</name>
        <dbReference type="ChEBI" id="CHEBI:29103"/>
    </ligand>
</feature>
<dbReference type="PANTHER" id="PTHR13612">
    <property type="entry name" value="ENHANCER OF MRNA-DECAPPING PROTEIN 3"/>
    <property type="match status" value="1"/>
</dbReference>
<dbReference type="RefSeq" id="WP_338736919.1">
    <property type="nucleotide sequence ID" value="NZ_CP146612.1"/>
</dbReference>
<dbReference type="EMBL" id="CP146612">
    <property type="protein sequence ID" value="WWX24798.1"/>
    <property type="molecule type" value="Genomic_DNA"/>
</dbReference>
<protein>
    <recommendedName>
        <fullName evidence="1">NAD(P)H-hydrate epimerase</fullName>
        <ecNumber evidence="1">5.1.99.6</ecNumber>
    </recommendedName>
    <alternativeName>
        <fullName evidence="1">NAD(P)HX epimerase</fullName>
    </alternativeName>
</protein>
<feature type="binding site" evidence="1">
    <location>
        <position position="135"/>
    </location>
    <ligand>
        <name>K(+)</name>
        <dbReference type="ChEBI" id="CHEBI:29103"/>
    </ligand>
</feature>
<feature type="domain" description="YjeF N-terminal" evidence="2">
    <location>
        <begin position="21"/>
        <end position="221"/>
    </location>
</feature>
<dbReference type="Proteomes" id="UP001375370">
    <property type="component" value="Chromosome"/>
</dbReference>
<comment type="function">
    <text evidence="1">Catalyzes the epimerization of the S- and R-forms of NAD(P)HX, a damaged form of NAD(P)H that is a result of enzymatic or heat-dependent hydration. This is a prerequisite for the S-specific NAD(P)H-hydrate dehydratase to allow the repair of both epimers of NAD(P)HX.</text>
</comment>
<evidence type="ECO:0000256" key="1">
    <source>
        <dbReference type="HAMAP-Rule" id="MF_01966"/>
    </source>
</evidence>
<keyword evidence="4" id="KW-1185">Reference proteome</keyword>
<comment type="catalytic activity">
    <reaction evidence="1">
        <text>(6R)-NADPHX = (6S)-NADPHX</text>
        <dbReference type="Rhea" id="RHEA:32227"/>
        <dbReference type="ChEBI" id="CHEBI:64076"/>
        <dbReference type="ChEBI" id="CHEBI:64077"/>
        <dbReference type="EC" id="5.1.99.6"/>
    </reaction>
</comment>
<dbReference type="Gene3D" id="3.40.50.10260">
    <property type="entry name" value="YjeF N-terminal domain"/>
    <property type="match status" value="1"/>
</dbReference>
<feature type="binding site" evidence="1">
    <location>
        <position position="168"/>
    </location>
    <ligand>
        <name>(6S)-NADPHX</name>
        <dbReference type="ChEBI" id="CHEBI:64076"/>
    </ligand>
</feature>
<keyword evidence="1" id="KW-0547">Nucleotide-binding</keyword>
<accession>A0ABZ2J7P3</accession>
<dbReference type="HAMAP" id="MF_01966">
    <property type="entry name" value="NADHX_epimerase"/>
    <property type="match status" value="1"/>
</dbReference>
<dbReference type="NCBIfam" id="TIGR00197">
    <property type="entry name" value="yjeF_nterm"/>
    <property type="match status" value="1"/>
</dbReference>
<feature type="binding site" evidence="1">
    <location>
        <position position="73"/>
    </location>
    <ligand>
        <name>K(+)</name>
        <dbReference type="ChEBI" id="CHEBI:29103"/>
    </ligand>
</feature>
<keyword evidence="1 3" id="KW-0413">Isomerase</keyword>
<feature type="binding site" evidence="1">
    <location>
        <begin position="139"/>
        <end position="145"/>
    </location>
    <ligand>
        <name>(6S)-NADPHX</name>
        <dbReference type="ChEBI" id="CHEBI:64076"/>
    </ligand>
</feature>
<comment type="catalytic activity">
    <reaction evidence="1">
        <text>(6R)-NADHX = (6S)-NADHX</text>
        <dbReference type="Rhea" id="RHEA:32215"/>
        <dbReference type="ChEBI" id="CHEBI:64074"/>
        <dbReference type="ChEBI" id="CHEBI:64075"/>
        <dbReference type="EC" id="5.1.99.6"/>
    </reaction>
</comment>
<dbReference type="Pfam" id="PF03853">
    <property type="entry name" value="YjeF_N"/>
    <property type="match status" value="1"/>
</dbReference>
<name>A0ABZ2J7P3_9CHLR</name>
<proteinExistence type="inferred from homology"/>
<dbReference type="InterPro" id="IPR036652">
    <property type="entry name" value="YjeF_N_dom_sf"/>
</dbReference>
<reference evidence="3 4" key="1">
    <citation type="submission" date="2024-03" db="EMBL/GenBank/DDBJ databases">
        <title>A Dehalogenimonas Isolated from Estuarine Sediments Dihaloeliminates Chlorinated Alkanes.</title>
        <authorList>
            <person name="Yang Y."/>
            <person name="Wang H."/>
        </authorList>
    </citation>
    <scope>NUCLEOTIDE SEQUENCE [LARGE SCALE GENOMIC DNA]</scope>
    <source>
        <strain evidence="3 4">W</strain>
    </source>
</reference>
<keyword evidence="1" id="KW-0630">Potassium</keyword>
<evidence type="ECO:0000313" key="3">
    <source>
        <dbReference type="EMBL" id="WWX24798.1"/>
    </source>
</evidence>
<evidence type="ECO:0000259" key="2">
    <source>
        <dbReference type="PROSITE" id="PS51385"/>
    </source>
</evidence>
<keyword evidence="1" id="KW-0520">NAD</keyword>
<dbReference type="InterPro" id="IPR004443">
    <property type="entry name" value="YjeF_N_dom"/>
</dbReference>
<gene>
    <name evidence="1" type="primary">nnrE</name>
    <name evidence="3" type="ORF">V8247_05905</name>
</gene>
<comment type="cofactor">
    <cofactor evidence="1">
        <name>K(+)</name>
        <dbReference type="ChEBI" id="CHEBI:29103"/>
    </cofactor>
    <text evidence="1">Binds 1 potassium ion per subunit.</text>
</comment>
<dbReference type="GO" id="GO:0052856">
    <property type="term" value="F:NAD(P)HX epimerase activity"/>
    <property type="evidence" value="ECO:0007669"/>
    <property type="project" value="UniProtKB-EC"/>
</dbReference>
<dbReference type="PROSITE" id="PS51385">
    <property type="entry name" value="YJEF_N"/>
    <property type="match status" value="1"/>
</dbReference>
<organism evidence="3 4">
    <name type="scientific">Candidatus Dehalogenimonas loeffleri</name>
    <dbReference type="NCBI Taxonomy" id="3127115"/>
    <lineage>
        <taxon>Bacteria</taxon>
        <taxon>Bacillati</taxon>
        <taxon>Chloroflexota</taxon>
        <taxon>Dehalococcoidia</taxon>
        <taxon>Dehalococcoidales</taxon>
        <taxon>Dehalococcoidaceae</taxon>
        <taxon>Dehalogenimonas</taxon>
    </lineage>
</organism>
<keyword evidence="1" id="KW-0521">NADP</keyword>
<feature type="binding site" evidence="1">
    <location>
        <begin position="72"/>
        <end position="76"/>
    </location>
    <ligand>
        <name>(6S)-NADPHX</name>
        <dbReference type="ChEBI" id="CHEBI:64076"/>
    </ligand>
</feature>
<dbReference type="SUPFAM" id="SSF64153">
    <property type="entry name" value="YjeF N-terminal domain-like"/>
    <property type="match status" value="1"/>
</dbReference>
<evidence type="ECO:0000313" key="4">
    <source>
        <dbReference type="Proteomes" id="UP001375370"/>
    </source>
</evidence>
<keyword evidence="1" id="KW-0479">Metal-binding</keyword>
<comment type="caution">
    <text evidence="1">Lacks conserved residue(s) required for the propagation of feature annotation.</text>
</comment>
<sequence length="246" mass="26031">MLRRFITDTGYELEPISVAVMREIDRLAVEETGPNLFQMMENAGRNLAELTLKILSGEWPQSRILVLAGTGGNGGGGLCAGRHLANRGIPVSYCLTDAHALSGVTAWQLKLLVAAGGQEVAPGDPEAGKADIILDAVIGYSLKGAPSGRAKELIEWANALPARKISLDIPSGVDADNGGSPGAYVRADYTLTLAWPKTGLTPEKTGNLWLGDLGIPPSVYGRAGLANYTSPFNHRYLIPLTETPQV</sequence>
<dbReference type="PANTHER" id="PTHR13612:SF0">
    <property type="entry name" value="ENHANCER OF MRNA-DECAPPING PROTEIN 3"/>
    <property type="match status" value="1"/>
</dbReference>
<comment type="similarity">
    <text evidence="1">Belongs to the NnrE/AIBP family.</text>
</comment>
<dbReference type="EC" id="5.1.99.6" evidence="1"/>